<protein>
    <submittedName>
        <fullName evidence="2">Uncharacterized protein</fullName>
    </submittedName>
</protein>
<feature type="transmembrane region" description="Helical" evidence="1">
    <location>
        <begin position="6"/>
        <end position="25"/>
    </location>
</feature>
<sequence>MSDVVHIWSIILAVPALAVTIWLLVTHKRKAACGWGVIALLLLAAFALYYVPFQVRLDTDSLVLVSYQDGPHLVINNSVSPDDFSEMDRQLEGLTFRRPFLPDERLSDAFRRDIVTVNNAERNIFVVFPSDGARGYAVLDDEAIAEVTEEFIQYLNRLKESHAGGMES</sequence>
<dbReference type="AlphaFoldDB" id="A0A9D1RV64"/>
<evidence type="ECO:0000313" key="2">
    <source>
        <dbReference type="EMBL" id="HIW94863.1"/>
    </source>
</evidence>
<comment type="caution">
    <text evidence="2">The sequence shown here is derived from an EMBL/GenBank/DDBJ whole genome shotgun (WGS) entry which is preliminary data.</text>
</comment>
<accession>A0A9D1RV64</accession>
<feature type="transmembrane region" description="Helical" evidence="1">
    <location>
        <begin position="32"/>
        <end position="51"/>
    </location>
</feature>
<dbReference type="Proteomes" id="UP000824192">
    <property type="component" value="Unassembled WGS sequence"/>
</dbReference>
<reference evidence="2" key="1">
    <citation type="journal article" date="2021" name="PeerJ">
        <title>Extensive microbial diversity within the chicken gut microbiome revealed by metagenomics and culture.</title>
        <authorList>
            <person name="Gilroy R."/>
            <person name="Ravi A."/>
            <person name="Getino M."/>
            <person name="Pursley I."/>
            <person name="Horton D.L."/>
            <person name="Alikhan N.F."/>
            <person name="Baker D."/>
            <person name="Gharbi K."/>
            <person name="Hall N."/>
            <person name="Watson M."/>
            <person name="Adriaenssens E.M."/>
            <person name="Foster-Nyarko E."/>
            <person name="Jarju S."/>
            <person name="Secka A."/>
            <person name="Antonio M."/>
            <person name="Oren A."/>
            <person name="Chaudhuri R.R."/>
            <person name="La Ragione R."/>
            <person name="Hildebrand F."/>
            <person name="Pallen M.J."/>
        </authorList>
    </citation>
    <scope>NUCLEOTIDE SEQUENCE</scope>
    <source>
        <strain evidence="2">ChiGjej6B6-1540</strain>
    </source>
</reference>
<keyword evidence="1" id="KW-0812">Transmembrane</keyword>
<proteinExistence type="predicted"/>
<reference evidence="2" key="2">
    <citation type="submission" date="2021-04" db="EMBL/GenBank/DDBJ databases">
        <authorList>
            <person name="Gilroy R."/>
        </authorList>
    </citation>
    <scope>NUCLEOTIDE SEQUENCE</scope>
    <source>
        <strain evidence="2">ChiGjej6B6-1540</strain>
    </source>
</reference>
<dbReference type="EMBL" id="DXGA01000217">
    <property type="protein sequence ID" value="HIW94863.1"/>
    <property type="molecule type" value="Genomic_DNA"/>
</dbReference>
<keyword evidence="1" id="KW-0472">Membrane</keyword>
<organism evidence="2 3">
    <name type="scientific">Candidatus Flavonifractor merdipullorum</name>
    <dbReference type="NCBI Taxonomy" id="2838590"/>
    <lineage>
        <taxon>Bacteria</taxon>
        <taxon>Bacillati</taxon>
        <taxon>Bacillota</taxon>
        <taxon>Clostridia</taxon>
        <taxon>Eubacteriales</taxon>
        <taxon>Oscillospiraceae</taxon>
        <taxon>Flavonifractor</taxon>
    </lineage>
</organism>
<keyword evidence="1" id="KW-1133">Transmembrane helix</keyword>
<gene>
    <name evidence="2" type="ORF">H9868_10055</name>
</gene>
<evidence type="ECO:0000256" key="1">
    <source>
        <dbReference type="SAM" id="Phobius"/>
    </source>
</evidence>
<name>A0A9D1RV64_9FIRM</name>
<evidence type="ECO:0000313" key="3">
    <source>
        <dbReference type="Proteomes" id="UP000824192"/>
    </source>
</evidence>